<organism evidence="1 2">
    <name type="scientific">Persea americana</name>
    <name type="common">Avocado</name>
    <dbReference type="NCBI Taxonomy" id="3435"/>
    <lineage>
        <taxon>Eukaryota</taxon>
        <taxon>Viridiplantae</taxon>
        <taxon>Streptophyta</taxon>
        <taxon>Embryophyta</taxon>
        <taxon>Tracheophyta</taxon>
        <taxon>Spermatophyta</taxon>
        <taxon>Magnoliopsida</taxon>
        <taxon>Magnoliidae</taxon>
        <taxon>Laurales</taxon>
        <taxon>Lauraceae</taxon>
        <taxon>Persea</taxon>
    </lineage>
</organism>
<reference evidence="1 2" key="1">
    <citation type="journal article" date="2022" name="Hortic Res">
        <title>A haplotype resolved chromosomal level avocado genome allows analysis of novel avocado genes.</title>
        <authorList>
            <person name="Nath O."/>
            <person name="Fletcher S.J."/>
            <person name="Hayward A."/>
            <person name="Shaw L.M."/>
            <person name="Masouleh A.K."/>
            <person name="Furtado A."/>
            <person name="Henry R.J."/>
            <person name="Mitter N."/>
        </authorList>
    </citation>
    <scope>NUCLEOTIDE SEQUENCE [LARGE SCALE GENOMIC DNA]</scope>
    <source>
        <strain evidence="2">cv. Hass</strain>
    </source>
</reference>
<name>A0ACC2MST3_PERAE</name>
<keyword evidence="2" id="KW-1185">Reference proteome</keyword>
<proteinExistence type="predicted"/>
<sequence>MTHLQGPLCISKLDNVANVHEAKEANLRKKGKIHNLQLEWESDNVESRRGGIEEEVLKALQPPTELKEIEIKGYCGVTFPTWLGDSSLSNLVSVNLSNCRCRLLPSFGQLPSLKELHLEKLYGLKKVGREFYGNGTVKGFP</sequence>
<evidence type="ECO:0000313" key="2">
    <source>
        <dbReference type="Proteomes" id="UP001234297"/>
    </source>
</evidence>
<comment type="caution">
    <text evidence="1">The sequence shown here is derived from an EMBL/GenBank/DDBJ whole genome shotgun (WGS) entry which is preliminary data.</text>
</comment>
<dbReference type="EMBL" id="CM056809">
    <property type="protein sequence ID" value="KAJ8648698.1"/>
    <property type="molecule type" value="Genomic_DNA"/>
</dbReference>
<gene>
    <name evidence="1" type="ORF">MRB53_001721</name>
</gene>
<protein>
    <submittedName>
        <fullName evidence="1">Uncharacterized protein</fullName>
    </submittedName>
</protein>
<evidence type="ECO:0000313" key="1">
    <source>
        <dbReference type="EMBL" id="KAJ8648698.1"/>
    </source>
</evidence>
<dbReference type="Proteomes" id="UP001234297">
    <property type="component" value="Chromosome 1"/>
</dbReference>
<accession>A0ACC2MST3</accession>